<keyword evidence="9 17" id="KW-0732">Signal</keyword>
<evidence type="ECO:0000256" key="14">
    <source>
        <dbReference type="ARBA" id="ARBA00023288"/>
    </source>
</evidence>
<accession>A0AAF0IGD1</accession>
<feature type="chain" id="PRO_5041945806" description="CFEM domain-containing protein" evidence="17">
    <location>
        <begin position="19"/>
        <end position="195"/>
    </location>
</feature>
<feature type="signal peptide" evidence="17">
    <location>
        <begin position="1"/>
        <end position="18"/>
    </location>
</feature>
<dbReference type="GO" id="GO:0005576">
    <property type="term" value="C:extracellular region"/>
    <property type="evidence" value="ECO:0007669"/>
    <property type="project" value="UniProtKB-SubCell"/>
</dbReference>
<keyword evidence="10 15" id="KW-0408">Iron</keyword>
<keyword evidence="14" id="KW-0449">Lipoprotein</keyword>
<dbReference type="GO" id="GO:0005886">
    <property type="term" value="C:plasma membrane"/>
    <property type="evidence" value="ECO:0007669"/>
    <property type="project" value="UniProtKB-SubCell"/>
</dbReference>
<dbReference type="EMBL" id="CP120627">
    <property type="protein sequence ID" value="WEW56875.1"/>
    <property type="molecule type" value="Genomic_DNA"/>
</dbReference>
<keyword evidence="7" id="KW-0336">GPI-anchor</keyword>
<evidence type="ECO:0000256" key="9">
    <source>
        <dbReference type="ARBA" id="ARBA00022729"/>
    </source>
</evidence>
<reference evidence="19" key="1">
    <citation type="submission" date="2023-03" db="EMBL/GenBank/DDBJ databases">
        <title>Emydomyces testavorans Genome Sequence.</title>
        <authorList>
            <person name="Hoyer L."/>
        </authorList>
    </citation>
    <scope>NUCLEOTIDE SEQUENCE</scope>
    <source>
        <strain evidence="19">16-2883</strain>
    </source>
</reference>
<organism evidence="19 20">
    <name type="scientific">Emydomyces testavorans</name>
    <dbReference type="NCBI Taxonomy" id="2070801"/>
    <lineage>
        <taxon>Eukaryota</taxon>
        <taxon>Fungi</taxon>
        <taxon>Dikarya</taxon>
        <taxon>Ascomycota</taxon>
        <taxon>Pezizomycotina</taxon>
        <taxon>Eurotiomycetes</taxon>
        <taxon>Eurotiomycetidae</taxon>
        <taxon>Onygenales</taxon>
        <taxon>Nannizziopsiaceae</taxon>
        <taxon>Emydomyces</taxon>
    </lineage>
</organism>
<dbReference type="AlphaFoldDB" id="A0AAF0IGD1"/>
<evidence type="ECO:0000256" key="2">
    <source>
        <dbReference type="ARBA" id="ARBA00004613"/>
    </source>
</evidence>
<evidence type="ECO:0000256" key="16">
    <source>
        <dbReference type="SAM" id="MobiDB-lite"/>
    </source>
</evidence>
<gene>
    <name evidence="19" type="ORF">PRK78_002330</name>
</gene>
<dbReference type="InterPro" id="IPR051735">
    <property type="entry name" value="CFEM_domain"/>
</dbReference>
<evidence type="ECO:0000256" key="11">
    <source>
        <dbReference type="ARBA" id="ARBA00023136"/>
    </source>
</evidence>
<feature type="binding site" description="axial binding residue" evidence="15">
    <location>
        <position position="45"/>
    </location>
    <ligand>
        <name>heme</name>
        <dbReference type="ChEBI" id="CHEBI:30413"/>
    </ligand>
    <ligandPart>
        <name>Fe</name>
        <dbReference type="ChEBI" id="CHEBI:18248"/>
    </ligandPart>
</feature>
<name>A0AAF0IGD1_9EURO</name>
<evidence type="ECO:0000256" key="3">
    <source>
        <dbReference type="ARBA" id="ARBA00010031"/>
    </source>
</evidence>
<dbReference type="Proteomes" id="UP001219355">
    <property type="component" value="Chromosome 1"/>
</dbReference>
<evidence type="ECO:0000256" key="8">
    <source>
        <dbReference type="ARBA" id="ARBA00022723"/>
    </source>
</evidence>
<keyword evidence="4" id="KW-1003">Cell membrane</keyword>
<evidence type="ECO:0000256" key="17">
    <source>
        <dbReference type="SAM" id="SignalP"/>
    </source>
</evidence>
<evidence type="ECO:0000259" key="18">
    <source>
        <dbReference type="PROSITE" id="PS52012"/>
    </source>
</evidence>
<dbReference type="SMART" id="SM00747">
    <property type="entry name" value="CFEM"/>
    <property type="match status" value="1"/>
</dbReference>
<evidence type="ECO:0000256" key="6">
    <source>
        <dbReference type="ARBA" id="ARBA00022617"/>
    </source>
</evidence>
<feature type="region of interest" description="Disordered" evidence="16">
    <location>
        <begin position="95"/>
        <end position="174"/>
    </location>
</feature>
<feature type="compositionally biased region" description="Polar residues" evidence="16">
    <location>
        <begin position="156"/>
        <end position="168"/>
    </location>
</feature>
<dbReference type="PANTHER" id="PTHR37928:SF2">
    <property type="entry name" value="GPI ANCHORED CFEM DOMAIN PROTEIN (AFU_ORTHOLOGUE AFUA_6G10580)"/>
    <property type="match status" value="1"/>
</dbReference>
<comment type="subcellular location">
    <subcellularLocation>
        <location evidence="1">Cell membrane</location>
        <topology evidence="1">Lipid-anchor</topology>
        <topology evidence="1">GPI-anchor</topology>
    </subcellularLocation>
    <subcellularLocation>
        <location evidence="2">Secreted</location>
    </subcellularLocation>
</comment>
<dbReference type="PROSITE" id="PS52012">
    <property type="entry name" value="CFEM"/>
    <property type="match status" value="1"/>
</dbReference>
<evidence type="ECO:0000256" key="7">
    <source>
        <dbReference type="ARBA" id="ARBA00022622"/>
    </source>
</evidence>
<dbReference type="Pfam" id="PF05730">
    <property type="entry name" value="CFEM"/>
    <property type="match status" value="1"/>
</dbReference>
<feature type="compositionally biased region" description="Low complexity" evidence="16">
    <location>
        <begin position="104"/>
        <end position="155"/>
    </location>
</feature>
<evidence type="ECO:0000313" key="20">
    <source>
        <dbReference type="Proteomes" id="UP001219355"/>
    </source>
</evidence>
<comment type="similarity">
    <text evidence="3">Belongs to the RBT5 family.</text>
</comment>
<evidence type="ECO:0000256" key="12">
    <source>
        <dbReference type="ARBA" id="ARBA00023157"/>
    </source>
</evidence>
<evidence type="ECO:0000256" key="13">
    <source>
        <dbReference type="ARBA" id="ARBA00023180"/>
    </source>
</evidence>
<protein>
    <recommendedName>
        <fullName evidence="18">CFEM domain-containing protein</fullName>
    </recommendedName>
</protein>
<keyword evidence="13" id="KW-0325">Glycoprotein</keyword>
<sequence>MQFSHALIALVAAGLASAQLPDIPACSARCFYDALTTDGCSGLTDFKCHCTKPELPGKITPCVEQNCPELASRIAVSNIVVEQCSKAGVPIKLPPVDTRSSGGASSQPATSQPGSSSSGAPSSQPTSGSPAPTSQQQPTSRPNGTGSTRPTGTGSFTVTGRPTASTPATFPGAGSNVRANVGGVAAALLGLAAYL</sequence>
<dbReference type="GO" id="GO:0046872">
    <property type="term" value="F:metal ion binding"/>
    <property type="evidence" value="ECO:0007669"/>
    <property type="project" value="UniProtKB-UniRule"/>
</dbReference>
<comment type="caution">
    <text evidence="15">Lacks conserved residue(s) required for the propagation of feature annotation.</text>
</comment>
<keyword evidence="20" id="KW-1185">Reference proteome</keyword>
<keyword evidence="12" id="KW-1015">Disulfide bond</keyword>
<feature type="domain" description="CFEM" evidence="18">
    <location>
        <begin position="1"/>
        <end position="109"/>
    </location>
</feature>
<evidence type="ECO:0000256" key="1">
    <source>
        <dbReference type="ARBA" id="ARBA00004609"/>
    </source>
</evidence>
<dbReference type="PANTHER" id="PTHR37928">
    <property type="entry name" value="CFEM DOMAIN PROTEIN (AFU_ORTHOLOGUE AFUA_6G14090)"/>
    <property type="match status" value="1"/>
</dbReference>
<evidence type="ECO:0000256" key="4">
    <source>
        <dbReference type="ARBA" id="ARBA00022475"/>
    </source>
</evidence>
<keyword evidence="11" id="KW-0472">Membrane</keyword>
<dbReference type="GO" id="GO:0098552">
    <property type="term" value="C:side of membrane"/>
    <property type="evidence" value="ECO:0007669"/>
    <property type="project" value="UniProtKB-KW"/>
</dbReference>
<keyword evidence="6 15" id="KW-0349">Heme</keyword>
<dbReference type="InterPro" id="IPR008427">
    <property type="entry name" value="Extracellular_membr_CFEM_dom"/>
</dbReference>
<evidence type="ECO:0000256" key="10">
    <source>
        <dbReference type="ARBA" id="ARBA00023004"/>
    </source>
</evidence>
<evidence type="ECO:0000256" key="5">
    <source>
        <dbReference type="ARBA" id="ARBA00022525"/>
    </source>
</evidence>
<keyword evidence="5" id="KW-0964">Secreted</keyword>
<evidence type="ECO:0000313" key="19">
    <source>
        <dbReference type="EMBL" id="WEW56875.1"/>
    </source>
</evidence>
<evidence type="ECO:0000256" key="15">
    <source>
        <dbReference type="PROSITE-ProRule" id="PRU01356"/>
    </source>
</evidence>
<proteinExistence type="inferred from homology"/>
<keyword evidence="8 15" id="KW-0479">Metal-binding</keyword>